<evidence type="ECO:0000313" key="1">
    <source>
        <dbReference type="EMBL" id="GBP23396.1"/>
    </source>
</evidence>
<dbReference type="AlphaFoldDB" id="A0A4C1UBS0"/>
<name>A0A4C1UBS0_EUMVA</name>
<comment type="caution">
    <text evidence="1">The sequence shown here is derived from an EMBL/GenBank/DDBJ whole genome shotgun (WGS) entry which is preliminary data.</text>
</comment>
<gene>
    <name evidence="1" type="ORF">EVAR_22254_1</name>
</gene>
<protein>
    <submittedName>
        <fullName evidence="1">Uncharacterized protein</fullName>
    </submittedName>
</protein>
<sequence>MHGRVATKPAARAQLYRGCDASALQDWTRPMEDIAHDVFEILNSTPTRAQPRTRAAVRDVIAIASSAARRGLCLPSERKKNQLHGSMERAAAGGARILDIYKRPLRRPRLLLWPFAGARSAASSTFARRDVSPFVRFDIVLWMSAREIVKLATPPDRSPPNSAQLVFSPVSYESEPLAGIDIGIENQMGESRAGTVAEIGNRTEIKNEGDDEDRAI</sequence>
<reference evidence="1 2" key="1">
    <citation type="journal article" date="2019" name="Commun. Biol.">
        <title>The bagworm genome reveals a unique fibroin gene that provides high tensile strength.</title>
        <authorList>
            <person name="Kono N."/>
            <person name="Nakamura H."/>
            <person name="Ohtoshi R."/>
            <person name="Tomita M."/>
            <person name="Numata K."/>
            <person name="Arakawa K."/>
        </authorList>
    </citation>
    <scope>NUCLEOTIDE SEQUENCE [LARGE SCALE GENOMIC DNA]</scope>
</reference>
<proteinExistence type="predicted"/>
<evidence type="ECO:0000313" key="2">
    <source>
        <dbReference type="Proteomes" id="UP000299102"/>
    </source>
</evidence>
<organism evidence="1 2">
    <name type="scientific">Eumeta variegata</name>
    <name type="common">Bagworm moth</name>
    <name type="synonym">Eumeta japonica</name>
    <dbReference type="NCBI Taxonomy" id="151549"/>
    <lineage>
        <taxon>Eukaryota</taxon>
        <taxon>Metazoa</taxon>
        <taxon>Ecdysozoa</taxon>
        <taxon>Arthropoda</taxon>
        <taxon>Hexapoda</taxon>
        <taxon>Insecta</taxon>
        <taxon>Pterygota</taxon>
        <taxon>Neoptera</taxon>
        <taxon>Endopterygota</taxon>
        <taxon>Lepidoptera</taxon>
        <taxon>Glossata</taxon>
        <taxon>Ditrysia</taxon>
        <taxon>Tineoidea</taxon>
        <taxon>Psychidae</taxon>
        <taxon>Oiketicinae</taxon>
        <taxon>Eumeta</taxon>
    </lineage>
</organism>
<dbReference type="Proteomes" id="UP000299102">
    <property type="component" value="Unassembled WGS sequence"/>
</dbReference>
<keyword evidence="2" id="KW-1185">Reference proteome</keyword>
<dbReference type="EMBL" id="BGZK01000150">
    <property type="protein sequence ID" value="GBP23396.1"/>
    <property type="molecule type" value="Genomic_DNA"/>
</dbReference>
<accession>A0A4C1UBS0</accession>